<sequence>MSRNSYTLYIVQALQSFISLEWHQNSQKFSSEVYRLVKSGLSLSSREIEVNELAQNINDVTSITVKYIYELVIKLKVRKFGSFDDSVVERIGELLWFTVSESERDKILEEYKNLTNNVIEVLTPAPLSTIPTSNVTNEESLDEIIYKGITDFIPLTDSNNQPPDSMNMIGGITPQ</sequence>
<name>A0A8H4A8U8_GIGMA</name>
<accession>A0A8H4A8U8</accession>
<organism evidence="1 2">
    <name type="scientific">Gigaspora margarita</name>
    <dbReference type="NCBI Taxonomy" id="4874"/>
    <lineage>
        <taxon>Eukaryota</taxon>
        <taxon>Fungi</taxon>
        <taxon>Fungi incertae sedis</taxon>
        <taxon>Mucoromycota</taxon>
        <taxon>Glomeromycotina</taxon>
        <taxon>Glomeromycetes</taxon>
        <taxon>Diversisporales</taxon>
        <taxon>Gigasporaceae</taxon>
        <taxon>Gigaspora</taxon>
    </lineage>
</organism>
<evidence type="ECO:0000313" key="2">
    <source>
        <dbReference type="Proteomes" id="UP000439903"/>
    </source>
</evidence>
<comment type="caution">
    <text evidence="1">The sequence shown here is derived from an EMBL/GenBank/DDBJ whole genome shotgun (WGS) entry which is preliminary data.</text>
</comment>
<protein>
    <submittedName>
        <fullName evidence="1">Uncharacterized protein</fullName>
    </submittedName>
</protein>
<gene>
    <name evidence="1" type="ORF">F8M41_002942</name>
</gene>
<proteinExistence type="predicted"/>
<dbReference type="OrthoDB" id="2376166at2759"/>
<evidence type="ECO:0000313" key="1">
    <source>
        <dbReference type="EMBL" id="KAF0446316.1"/>
    </source>
</evidence>
<dbReference type="EMBL" id="WTPW01001252">
    <property type="protein sequence ID" value="KAF0446316.1"/>
    <property type="molecule type" value="Genomic_DNA"/>
</dbReference>
<reference evidence="1 2" key="1">
    <citation type="journal article" date="2019" name="Environ. Microbiol.">
        <title>At the nexus of three kingdoms: the genome of the mycorrhizal fungus Gigaspora margarita provides insights into plant, endobacterial and fungal interactions.</title>
        <authorList>
            <person name="Venice F."/>
            <person name="Ghignone S."/>
            <person name="Salvioli di Fossalunga A."/>
            <person name="Amselem J."/>
            <person name="Novero M."/>
            <person name="Xianan X."/>
            <person name="Sedzielewska Toro K."/>
            <person name="Morin E."/>
            <person name="Lipzen A."/>
            <person name="Grigoriev I.V."/>
            <person name="Henrissat B."/>
            <person name="Martin F.M."/>
            <person name="Bonfante P."/>
        </authorList>
    </citation>
    <scope>NUCLEOTIDE SEQUENCE [LARGE SCALE GENOMIC DNA]</scope>
    <source>
        <strain evidence="1 2">BEG34</strain>
    </source>
</reference>
<dbReference type="Proteomes" id="UP000439903">
    <property type="component" value="Unassembled WGS sequence"/>
</dbReference>
<dbReference type="AlphaFoldDB" id="A0A8H4A8U8"/>
<keyword evidence="2" id="KW-1185">Reference proteome</keyword>